<dbReference type="Proteomes" id="UP000279959">
    <property type="component" value="Chromosome"/>
</dbReference>
<evidence type="ECO:0000313" key="3">
    <source>
        <dbReference type="Proteomes" id="UP000279959"/>
    </source>
</evidence>
<dbReference type="KEGG" id="sami:SAMIE_1005250"/>
<protein>
    <recommendedName>
        <fullName evidence="4">Aspartyl protease</fullName>
    </recommendedName>
</protein>
<dbReference type="InterPro" id="IPR034122">
    <property type="entry name" value="Retropepsin-like_bacterial"/>
</dbReference>
<dbReference type="InterPro" id="IPR021109">
    <property type="entry name" value="Peptidase_aspartic_dom_sf"/>
</dbReference>
<keyword evidence="1" id="KW-0732">Signal</keyword>
<proteinExistence type="predicted"/>
<dbReference type="Gene3D" id="2.40.70.10">
    <property type="entry name" value="Acid Proteases"/>
    <property type="match status" value="1"/>
</dbReference>
<reference evidence="2 3" key="1">
    <citation type="submission" date="2018-05" db="EMBL/GenBank/DDBJ databases">
        <title>Complete Genome Sequence of the Nonylphenol-Degrading Bacterium Sphingobium amiense DSM 16289T.</title>
        <authorList>
            <person name="Ootsuka M."/>
            <person name="Nishizawa T."/>
            <person name="Ohta H."/>
        </authorList>
    </citation>
    <scope>NUCLEOTIDE SEQUENCE [LARGE SCALE GENOMIC DNA]</scope>
    <source>
        <strain evidence="2 3">DSM 16289</strain>
    </source>
</reference>
<evidence type="ECO:0008006" key="4">
    <source>
        <dbReference type="Google" id="ProtNLM"/>
    </source>
</evidence>
<gene>
    <name evidence="2" type="ORF">SAMIE_1005250</name>
</gene>
<accession>A0A494VX95</accession>
<feature type="signal peptide" evidence="1">
    <location>
        <begin position="1"/>
        <end position="23"/>
    </location>
</feature>
<dbReference type="AlphaFoldDB" id="A0A494VX95"/>
<dbReference type="CDD" id="cd05483">
    <property type="entry name" value="retropepsin_like_bacteria"/>
    <property type="match status" value="1"/>
</dbReference>
<evidence type="ECO:0000256" key="1">
    <source>
        <dbReference type="SAM" id="SignalP"/>
    </source>
</evidence>
<dbReference type="EMBL" id="AP018664">
    <property type="protein sequence ID" value="BBD97024.1"/>
    <property type="molecule type" value="Genomic_DNA"/>
</dbReference>
<organism evidence="2 3">
    <name type="scientific">Sphingobium amiense</name>
    <dbReference type="NCBI Taxonomy" id="135719"/>
    <lineage>
        <taxon>Bacteria</taxon>
        <taxon>Pseudomonadati</taxon>
        <taxon>Pseudomonadota</taxon>
        <taxon>Alphaproteobacteria</taxon>
        <taxon>Sphingomonadales</taxon>
        <taxon>Sphingomonadaceae</taxon>
        <taxon>Sphingobium</taxon>
    </lineage>
</organism>
<dbReference type="SUPFAM" id="SSF50630">
    <property type="entry name" value="Acid proteases"/>
    <property type="match status" value="1"/>
</dbReference>
<evidence type="ECO:0000313" key="2">
    <source>
        <dbReference type="EMBL" id="BBD97024.1"/>
    </source>
</evidence>
<dbReference type="RefSeq" id="WP_066697729.1">
    <property type="nucleotide sequence ID" value="NZ_AP018664.1"/>
</dbReference>
<feature type="chain" id="PRO_5019767362" description="Aspartyl protease" evidence="1">
    <location>
        <begin position="24"/>
        <end position="309"/>
    </location>
</feature>
<sequence>MPRFVTGMLAGAACLLGASPVSARMSYVPVKLRVVSGVRPFAPVRVNGKPFLFMLHSNARFTVMTTHKNAALAGVTNLIFKDHYGISTPGQVSNLGRASATLERLQVGDRTYSKVPALIFEVPQDPPMDGMLGITWLREQHVMLDYGRKRLGLPQSEEDTEAADHKLLAAGYKAHKMIFDSADKSYFVEGTINGVAVRIGVNTVAENVLDVTLARTAGVELGPVADHYGGPDGAQGDVYFPKRDVEIAIDGQEAAPIRPQIFDTYAYDSAPRPATSDAAHTARLGADFMIANRVVIDFGSETIFIGPQR</sequence>
<dbReference type="Pfam" id="PF13650">
    <property type="entry name" value="Asp_protease_2"/>
    <property type="match status" value="1"/>
</dbReference>
<keyword evidence="3" id="KW-1185">Reference proteome</keyword>
<name>A0A494VX95_9SPHN</name>